<dbReference type="Proteomes" id="UP000501518">
    <property type="component" value="Chromosome"/>
</dbReference>
<proteinExistence type="predicted"/>
<dbReference type="EMBL" id="CP035810">
    <property type="protein sequence ID" value="QIN29598.1"/>
    <property type="molecule type" value="Genomic_DNA"/>
</dbReference>
<protein>
    <submittedName>
        <fullName evidence="3">N-acetyltransferase</fullName>
    </submittedName>
</protein>
<evidence type="ECO:0000313" key="3">
    <source>
        <dbReference type="EMBL" id="QIN29598.1"/>
    </source>
</evidence>
<feature type="compositionally biased region" description="Low complexity" evidence="1">
    <location>
        <begin position="1"/>
        <end position="26"/>
    </location>
</feature>
<dbReference type="InterPro" id="IPR016181">
    <property type="entry name" value="Acyl_CoA_acyltransferase"/>
</dbReference>
<organism evidence="3 4">
    <name type="scientific">Brevibacterium luteolum</name>
    <dbReference type="NCBI Taxonomy" id="199591"/>
    <lineage>
        <taxon>Bacteria</taxon>
        <taxon>Bacillati</taxon>
        <taxon>Actinomycetota</taxon>
        <taxon>Actinomycetes</taxon>
        <taxon>Micrococcales</taxon>
        <taxon>Brevibacteriaceae</taxon>
        <taxon>Brevibacterium</taxon>
    </lineage>
</organism>
<dbReference type="Pfam" id="PF13302">
    <property type="entry name" value="Acetyltransf_3"/>
    <property type="match status" value="1"/>
</dbReference>
<evidence type="ECO:0000313" key="4">
    <source>
        <dbReference type="Proteomes" id="UP000501518"/>
    </source>
</evidence>
<keyword evidence="3" id="KW-0808">Transferase</keyword>
<dbReference type="KEGG" id="blut:EW640_10145"/>
<dbReference type="SUPFAM" id="SSF55729">
    <property type="entry name" value="Acyl-CoA N-acyltransferases (Nat)"/>
    <property type="match status" value="1"/>
</dbReference>
<gene>
    <name evidence="3" type="ORF">EW640_10145</name>
</gene>
<evidence type="ECO:0000259" key="2">
    <source>
        <dbReference type="Pfam" id="PF13302"/>
    </source>
</evidence>
<reference evidence="3 4" key="1">
    <citation type="submission" date="2019-02" db="EMBL/GenBank/DDBJ databases">
        <title>Complete Genome Sequence and Methylome Analysis of Brevibacterium luteolum NEB1784.</title>
        <authorList>
            <person name="Fomenkov A."/>
            <person name="Roberts R.J."/>
        </authorList>
    </citation>
    <scope>NUCLEOTIDE SEQUENCE [LARGE SCALE GENOMIC DNA]</scope>
    <source>
        <strain evidence="3 4">NEB1784</strain>
    </source>
</reference>
<dbReference type="Gene3D" id="3.40.630.30">
    <property type="match status" value="1"/>
</dbReference>
<name>A0A6G8KXR3_9MICO</name>
<sequence length="372" mass="40045">MIPWSCSSVWRWRSSSSGPSQRQSTDSSRRCDAQPMRPHPSPKAGVPKPFKDSICVSAPGSRRQGRWSASSPGSSSPVSSAPPEASGWRQPGGSAPPPSSPCAFSRWRSTPGCRPTQERLPRNCFGSGSRSPSPSGCSPSSRSSLKDEERQLVTLNISLEEIWPPFALRIRCGDLELTPVRDSDIPALIDAASDGVRIPGTQPFLHAWDEQELPTMARGIAQWQWTARANARRSAWTIEFAVRRAGKIQGIQSVTGENYPVTRSITTTSWLGRPYQGRGTGTLMRAAIAAAFFDEFDAAELLSCVIGENPASAGVSSSLGYTFNGTRRIRTADGSAAVETSMRLTAEALIRPAPPVVVDGASEFRAWLGLSS</sequence>
<accession>A0A6G8KXR3</accession>
<evidence type="ECO:0000256" key="1">
    <source>
        <dbReference type="SAM" id="MobiDB-lite"/>
    </source>
</evidence>
<feature type="compositionally biased region" description="Low complexity" evidence="1">
    <location>
        <begin position="68"/>
        <end position="86"/>
    </location>
</feature>
<feature type="compositionally biased region" description="Low complexity" evidence="1">
    <location>
        <begin position="126"/>
        <end position="143"/>
    </location>
</feature>
<dbReference type="GO" id="GO:0016747">
    <property type="term" value="F:acyltransferase activity, transferring groups other than amino-acyl groups"/>
    <property type="evidence" value="ECO:0007669"/>
    <property type="project" value="InterPro"/>
</dbReference>
<feature type="domain" description="N-acetyltransferase" evidence="2">
    <location>
        <begin position="175"/>
        <end position="321"/>
    </location>
</feature>
<feature type="region of interest" description="Disordered" evidence="1">
    <location>
        <begin position="1"/>
        <end position="145"/>
    </location>
</feature>
<dbReference type="InterPro" id="IPR000182">
    <property type="entry name" value="GNAT_dom"/>
</dbReference>
<dbReference type="AlphaFoldDB" id="A0A6G8KXR3"/>